<organism evidence="2">
    <name type="scientific">Phytophthora nicotianae</name>
    <name type="common">Potato buckeye rot agent</name>
    <name type="synonym">Phytophthora parasitica</name>
    <dbReference type="NCBI Taxonomy" id="4792"/>
    <lineage>
        <taxon>Eukaryota</taxon>
        <taxon>Sar</taxon>
        <taxon>Stramenopiles</taxon>
        <taxon>Oomycota</taxon>
        <taxon>Peronosporomycetes</taxon>
        <taxon>Peronosporales</taxon>
        <taxon>Peronosporaceae</taxon>
        <taxon>Phytophthora</taxon>
    </lineage>
</organism>
<evidence type="ECO:0000313" key="2">
    <source>
        <dbReference type="EMBL" id="ETL37710.1"/>
    </source>
</evidence>
<protein>
    <submittedName>
        <fullName evidence="2">Uncharacterized protein</fullName>
    </submittedName>
</protein>
<dbReference type="Proteomes" id="UP000053864">
    <property type="component" value="Unassembled WGS sequence"/>
</dbReference>
<reference evidence="2" key="1">
    <citation type="submission" date="2013-11" db="EMBL/GenBank/DDBJ databases">
        <title>The Genome Sequence of Phytophthora parasitica CJ05E6.</title>
        <authorList>
            <consortium name="The Broad Institute Genomics Platform"/>
            <person name="Russ C."/>
            <person name="Tyler B."/>
            <person name="Panabieres F."/>
            <person name="Shan W."/>
            <person name="Tripathy S."/>
            <person name="Grunwald N."/>
            <person name="Machado M."/>
            <person name="Johnson C.S."/>
            <person name="Arredondo F."/>
            <person name="Hong C."/>
            <person name="Coffey M."/>
            <person name="Young S.K."/>
            <person name="Zeng Q."/>
            <person name="Gargeya S."/>
            <person name="Fitzgerald M."/>
            <person name="Abouelleil A."/>
            <person name="Alvarado L."/>
            <person name="Chapman S.B."/>
            <person name="Gainer-Dewar J."/>
            <person name="Goldberg J."/>
            <person name="Griggs A."/>
            <person name="Gujja S."/>
            <person name="Hansen M."/>
            <person name="Howarth C."/>
            <person name="Imamovic A."/>
            <person name="Ireland A."/>
            <person name="Larimer J."/>
            <person name="McCowan C."/>
            <person name="Murphy C."/>
            <person name="Pearson M."/>
            <person name="Poon T.W."/>
            <person name="Priest M."/>
            <person name="Roberts A."/>
            <person name="Saif S."/>
            <person name="Shea T."/>
            <person name="Sykes S."/>
            <person name="Wortman J."/>
            <person name="Nusbaum C."/>
            <person name="Birren B."/>
        </authorList>
    </citation>
    <scope>NUCLEOTIDE SEQUENCE [LARGE SCALE GENOMIC DNA]</scope>
    <source>
        <strain evidence="2">CJ05E6</strain>
    </source>
</reference>
<feature type="compositionally biased region" description="Basic and acidic residues" evidence="1">
    <location>
        <begin position="10"/>
        <end position="21"/>
    </location>
</feature>
<dbReference type="EMBL" id="KI673527">
    <property type="protein sequence ID" value="ETL37710.1"/>
    <property type="molecule type" value="Genomic_DNA"/>
</dbReference>
<evidence type="ECO:0000256" key="1">
    <source>
        <dbReference type="SAM" id="MobiDB-lite"/>
    </source>
</evidence>
<sequence>MERNSSPLHDPYERDFEPLVHTHEQMISAAPHTLTASMST</sequence>
<feature type="non-terminal residue" evidence="2">
    <location>
        <position position="40"/>
    </location>
</feature>
<proteinExistence type="predicted"/>
<dbReference type="AlphaFoldDB" id="W2IU86"/>
<feature type="region of interest" description="Disordered" evidence="1">
    <location>
        <begin position="1"/>
        <end position="21"/>
    </location>
</feature>
<accession>W2IU86</accession>
<name>W2IU86_PHYNI</name>
<gene>
    <name evidence="2" type="ORF">L916_10643</name>
</gene>